<name>A0A364LN55_9GAMM</name>
<dbReference type="Gene3D" id="2.40.50.140">
    <property type="entry name" value="Nucleic acid-binding proteins"/>
    <property type="match status" value="1"/>
</dbReference>
<protein>
    <submittedName>
        <fullName evidence="9">Cold-shock protein</fullName>
    </submittedName>
</protein>
<evidence type="ECO:0000313" key="10">
    <source>
        <dbReference type="Proteomes" id="UP000249458"/>
    </source>
</evidence>
<accession>A0A364LN55</accession>
<dbReference type="GO" id="GO:0005829">
    <property type="term" value="C:cytosol"/>
    <property type="evidence" value="ECO:0007669"/>
    <property type="project" value="UniProtKB-ARBA"/>
</dbReference>
<evidence type="ECO:0000256" key="5">
    <source>
        <dbReference type="ARBA" id="ARBA00023159"/>
    </source>
</evidence>
<evidence type="ECO:0000256" key="2">
    <source>
        <dbReference type="ARBA" id="ARBA00022490"/>
    </source>
</evidence>
<dbReference type="PROSITE" id="PS51857">
    <property type="entry name" value="CSD_2"/>
    <property type="match status" value="1"/>
</dbReference>
<dbReference type="GO" id="GO:0003677">
    <property type="term" value="F:DNA binding"/>
    <property type="evidence" value="ECO:0007669"/>
    <property type="project" value="UniProtKB-KW"/>
</dbReference>
<dbReference type="PIRSF" id="PIRSF002599">
    <property type="entry name" value="Cold_shock_A"/>
    <property type="match status" value="1"/>
</dbReference>
<gene>
    <name evidence="9" type="ORF">B1207_00920</name>
</gene>
<dbReference type="InterPro" id="IPR012156">
    <property type="entry name" value="Cold_shock_CspA"/>
</dbReference>
<dbReference type="InterPro" id="IPR012340">
    <property type="entry name" value="NA-bd_OB-fold"/>
</dbReference>
<dbReference type="SUPFAM" id="SSF50249">
    <property type="entry name" value="Nucleic acid-binding proteins"/>
    <property type="match status" value="1"/>
</dbReference>
<dbReference type="Proteomes" id="UP000249458">
    <property type="component" value="Unassembled WGS sequence"/>
</dbReference>
<evidence type="ECO:0000256" key="6">
    <source>
        <dbReference type="ARBA" id="ARBA00023163"/>
    </source>
</evidence>
<dbReference type="InterPro" id="IPR002059">
    <property type="entry name" value="CSP_DNA-bd"/>
</dbReference>
<evidence type="ECO:0000256" key="3">
    <source>
        <dbReference type="ARBA" id="ARBA00023015"/>
    </source>
</evidence>
<evidence type="ECO:0000259" key="8">
    <source>
        <dbReference type="PROSITE" id="PS51857"/>
    </source>
</evidence>
<organism evidence="9 10">
    <name type="scientific">Legionella quinlivanii</name>
    <dbReference type="NCBI Taxonomy" id="45073"/>
    <lineage>
        <taxon>Bacteria</taxon>
        <taxon>Pseudomonadati</taxon>
        <taxon>Pseudomonadota</taxon>
        <taxon>Gammaproteobacteria</taxon>
        <taxon>Legionellales</taxon>
        <taxon>Legionellaceae</taxon>
        <taxon>Legionella</taxon>
    </lineage>
</organism>
<dbReference type="AlphaFoldDB" id="A0A364LN55"/>
<evidence type="ECO:0000256" key="1">
    <source>
        <dbReference type="ARBA" id="ARBA00004496"/>
    </source>
</evidence>
<keyword evidence="2" id="KW-0963">Cytoplasm</keyword>
<comment type="caution">
    <text evidence="9">The sequence shown here is derived from an EMBL/GenBank/DDBJ whole genome shotgun (WGS) entry which is preliminary data.</text>
</comment>
<dbReference type="PRINTS" id="PR00050">
    <property type="entry name" value="COLDSHOCK"/>
</dbReference>
<keyword evidence="4" id="KW-0238">DNA-binding</keyword>
<dbReference type="CDD" id="cd04458">
    <property type="entry name" value="CSP_CDS"/>
    <property type="match status" value="1"/>
</dbReference>
<dbReference type="PANTHER" id="PTHR46565:SF20">
    <property type="entry name" value="COLD SHOCK DOMAIN-CONTAINING PROTEIN 4"/>
    <property type="match status" value="1"/>
</dbReference>
<sequence length="69" mass="7749">MTQTGTVQRFNKIKGYGFLTSDKDKQEVFVHFSEVQGTGYKELTIGQRVSFTLNEGERGGFATQVQVID</sequence>
<dbReference type="EMBL" id="MVJN01000001">
    <property type="protein sequence ID" value="RAP38483.1"/>
    <property type="molecule type" value="Genomic_DNA"/>
</dbReference>
<dbReference type="InterPro" id="IPR011129">
    <property type="entry name" value="CSD"/>
</dbReference>
<reference evidence="9 10" key="1">
    <citation type="submission" date="2017-02" db="EMBL/GenBank/DDBJ databases">
        <title>Legionella quilivanii strain from human: case report and whole genome sequencing analysis.</title>
        <authorList>
            <person name="Lalancette C."/>
            <person name="Leduc J.-M."/>
            <person name="Levesque S."/>
            <person name="Fournier E."/>
            <person name="Saoud J."/>
            <person name="Faucher S.P."/>
            <person name="Bernard K."/>
            <person name="Martineau C."/>
            <person name="Longtin J."/>
        </authorList>
    </citation>
    <scope>NUCLEOTIDE SEQUENCE [LARGE SCALE GENOMIC DNA]</scope>
    <source>
        <strain evidence="9 10">ID143958</strain>
    </source>
</reference>
<dbReference type="Pfam" id="PF00313">
    <property type="entry name" value="CSD"/>
    <property type="match status" value="1"/>
</dbReference>
<feature type="domain" description="CSD" evidence="8">
    <location>
        <begin position="2"/>
        <end position="67"/>
    </location>
</feature>
<dbReference type="PANTHER" id="PTHR46565">
    <property type="entry name" value="COLD SHOCK DOMAIN PROTEIN 2"/>
    <property type="match status" value="1"/>
</dbReference>
<keyword evidence="3" id="KW-0805">Transcription regulation</keyword>
<proteinExistence type="predicted"/>
<evidence type="ECO:0000313" key="9">
    <source>
        <dbReference type="EMBL" id="RAP38483.1"/>
    </source>
</evidence>
<evidence type="ECO:0000256" key="4">
    <source>
        <dbReference type="ARBA" id="ARBA00023125"/>
    </source>
</evidence>
<dbReference type="PROSITE" id="PS00352">
    <property type="entry name" value="CSD_1"/>
    <property type="match status" value="1"/>
</dbReference>
<comment type="subcellular location">
    <subcellularLocation>
        <location evidence="1 7">Cytoplasm</location>
    </subcellularLocation>
</comment>
<dbReference type="SMART" id="SM00357">
    <property type="entry name" value="CSP"/>
    <property type="match status" value="1"/>
</dbReference>
<evidence type="ECO:0000256" key="7">
    <source>
        <dbReference type="RuleBase" id="RU000408"/>
    </source>
</evidence>
<keyword evidence="5" id="KW-0010">Activator</keyword>
<keyword evidence="6" id="KW-0804">Transcription</keyword>
<dbReference type="InterPro" id="IPR019844">
    <property type="entry name" value="CSD_CS"/>
</dbReference>